<proteinExistence type="inferred from homology"/>
<protein>
    <submittedName>
        <fullName evidence="6">Type III PLP-dependent enzyme</fullName>
    </submittedName>
</protein>
<evidence type="ECO:0000313" key="7">
    <source>
        <dbReference type="Proteomes" id="UP001603418"/>
    </source>
</evidence>
<dbReference type="InterPro" id="IPR000183">
    <property type="entry name" value="Orn/DAP/Arg_de-COase"/>
</dbReference>
<dbReference type="InterPro" id="IPR009006">
    <property type="entry name" value="Ala_racemase/Decarboxylase_C"/>
</dbReference>
<dbReference type="PRINTS" id="PR01182">
    <property type="entry name" value="ORNDCRBXLASE"/>
</dbReference>
<dbReference type="Pfam" id="PF02784">
    <property type="entry name" value="Orn_Arg_deC_N"/>
    <property type="match status" value="1"/>
</dbReference>
<evidence type="ECO:0000256" key="2">
    <source>
        <dbReference type="ARBA" id="ARBA00022898"/>
    </source>
</evidence>
<comment type="caution">
    <text evidence="6">The sequence shown here is derived from an EMBL/GenBank/DDBJ whole genome shotgun (WGS) entry which is preliminary data.</text>
</comment>
<feature type="domain" description="Orn/DAP/Arg decarboxylase 2 C-terminal" evidence="4">
    <location>
        <begin position="11"/>
        <end position="355"/>
    </location>
</feature>
<dbReference type="InterPro" id="IPR022643">
    <property type="entry name" value="De-COase2_C"/>
</dbReference>
<dbReference type="PANTHER" id="PTHR43727:SF2">
    <property type="entry name" value="GROUP IV DECARBOXYLASE"/>
    <property type="match status" value="1"/>
</dbReference>
<sequence length="398" mass="42029">MRADQVQTPAYVYDLAEIRRSHALLAAALPTPSVVHYSLKANPHPDVLTALRGLGVRAEVCSTGELVAALDTGWAPDEIIYGGPGKRDAEVAQALGSGVREFSVDSPAAIDQLDRTGTGTRCLLRVNDDQPVPGQGLVMTGVTSQFGADLGWIEAQPELFASREHARVTGLHLYMGTNIGDTEALLGQFAQALNTAVRLRKVLRTEFDVLNLGGGFGAPFARDGDLPRFTGLAEGLAALLDDSFPGWREGGPRIVFESGRYLTATCGQLLVRVLDVKESHGQRVVVLESGVNHLGGMSGLRRLPVITPALHAADAGPGSPALVTGPLCTPLDVWARGAEIPPVAPGDVLTVPNVGAYGLTASLVAFLGHDLPTEVVLDDGQFRSESRLALHRRPTTIA</sequence>
<gene>
    <name evidence="6" type="ORF">ACF1HC_40155</name>
</gene>
<evidence type="ECO:0000313" key="6">
    <source>
        <dbReference type="EMBL" id="MFF9887726.1"/>
    </source>
</evidence>
<organism evidence="6 7">
    <name type="scientific">Streptomyces eurythermus</name>
    <dbReference type="NCBI Taxonomy" id="42237"/>
    <lineage>
        <taxon>Bacteria</taxon>
        <taxon>Bacillati</taxon>
        <taxon>Actinomycetota</taxon>
        <taxon>Actinomycetes</taxon>
        <taxon>Kitasatosporales</taxon>
        <taxon>Streptomycetaceae</taxon>
        <taxon>Streptomyces</taxon>
    </lineage>
</organism>
<dbReference type="SUPFAM" id="SSF50621">
    <property type="entry name" value="Alanine racemase C-terminal domain-like"/>
    <property type="match status" value="1"/>
</dbReference>
<dbReference type="EMBL" id="JBICBM010000036">
    <property type="protein sequence ID" value="MFF9887726.1"/>
    <property type="molecule type" value="Genomic_DNA"/>
</dbReference>
<accession>A0ABW6ZAL0</accession>
<dbReference type="Pfam" id="PF00278">
    <property type="entry name" value="Orn_DAP_Arg_deC"/>
    <property type="match status" value="1"/>
</dbReference>
<reference evidence="6 7" key="1">
    <citation type="submission" date="2024-10" db="EMBL/GenBank/DDBJ databases">
        <title>The Natural Products Discovery Center: Release of the First 8490 Sequenced Strains for Exploring Actinobacteria Biosynthetic Diversity.</title>
        <authorList>
            <person name="Kalkreuter E."/>
            <person name="Kautsar S.A."/>
            <person name="Yang D."/>
            <person name="Bader C.D."/>
            <person name="Teijaro C.N."/>
            <person name="Fluegel L."/>
            <person name="Davis C.M."/>
            <person name="Simpson J.R."/>
            <person name="Lauterbach L."/>
            <person name="Steele A.D."/>
            <person name="Gui C."/>
            <person name="Meng S."/>
            <person name="Li G."/>
            <person name="Viehrig K."/>
            <person name="Ye F."/>
            <person name="Su P."/>
            <person name="Kiefer A.F."/>
            <person name="Nichols A."/>
            <person name="Cepeda A.J."/>
            <person name="Yan W."/>
            <person name="Fan B."/>
            <person name="Jiang Y."/>
            <person name="Adhikari A."/>
            <person name="Zheng C.-J."/>
            <person name="Schuster L."/>
            <person name="Cowan T.M."/>
            <person name="Smanski M.J."/>
            <person name="Chevrette M.G."/>
            <person name="De Carvalho L.P.S."/>
            <person name="Shen B."/>
        </authorList>
    </citation>
    <scope>NUCLEOTIDE SEQUENCE [LARGE SCALE GENOMIC DNA]</scope>
    <source>
        <strain evidence="6 7">NPDC013366</strain>
    </source>
</reference>
<dbReference type="PANTHER" id="PTHR43727">
    <property type="entry name" value="DIAMINOPIMELATE DECARBOXYLASE"/>
    <property type="match status" value="1"/>
</dbReference>
<dbReference type="SUPFAM" id="SSF51419">
    <property type="entry name" value="PLP-binding barrel"/>
    <property type="match status" value="1"/>
</dbReference>
<keyword evidence="7" id="KW-1185">Reference proteome</keyword>
<evidence type="ECO:0000256" key="3">
    <source>
        <dbReference type="RuleBase" id="RU003737"/>
    </source>
</evidence>
<evidence type="ECO:0000259" key="5">
    <source>
        <dbReference type="Pfam" id="PF02784"/>
    </source>
</evidence>
<dbReference type="InterPro" id="IPR002433">
    <property type="entry name" value="Orn_de-COase"/>
</dbReference>
<dbReference type="PRINTS" id="PR01179">
    <property type="entry name" value="ODADCRBXLASE"/>
</dbReference>
<comment type="similarity">
    <text evidence="3">Belongs to the Orn/Lys/Arg decarboxylase class-II family.</text>
</comment>
<comment type="cofactor">
    <cofactor evidence="1">
        <name>pyridoxal 5'-phosphate</name>
        <dbReference type="ChEBI" id="CHEBI:597326"/>
    </cofactor>
</comment>
<keyword evidence="2" id="KW-0663">Pyridoxal phosphate</keyword>
<feature type="domain" description="Orn/DAP/Arg decarboxylase 2 N-terminal" evidence="5">
    <location>
        <begin position="15"/>
        <end position="264"/>
    </location>
</feature>
<evidence type="ECO:0000256" key="1">
    <source>
        <dbReference type="ARBA" id="ARBA00001933"/>
    </source>
</evidence>
<evidence type="ECO:0000259" key="4">
    <source>
        <dbReference type="Pfam" id="PF00278"/>
    </source>
</evidence>
<dbReference type="InterPro" id="IPR022644">
    <property type="entry name" value="De-COase2_N"/>
</dbReference>
<name>A0ABW6ZAL0_9ACTN</name>
<dbReference type="RefSeq" id="WP_030793586.1">
    <property type="nucleotide sequence ID" value="NZ_JBFACJ010000044.1"/>
</dbReference>
<dbReference type="InterPro" id="IPR029066">
    <property type="entry name" value="PLP-binding_barrel"/>
</dbReference>
<dbReference type="Gene3D" id="2.40.37.10">
    <property type="entry name" value="Lyase, Ornithine Decarboxylase, Chain A, domain 1"/>
    <property type="match status" value="1"/>
</dbReference>
<dbReference type="Proteomes" id="UP001603418">
    <property type="component" value="Unassembled WGS sequence"/>
</dbReference>
<dbReference type="Gene3D" id="3.20.20.10">
    <property type="entry name" value="Alanine racemase"/>
    <property type="match status" value="1"/>
</dbReference>